<evidence type="ECO:0000313" key="1">
    <source>
        <dbReference type="EMBL" id="KAJ7077699.1"/>
    </source>
</evidence>
<protein>
    <submittedName>
        <fullName evidence="1">Uncharacterized protein</fullName>
    </submittedName>
</protein>
<dbReference type="AlphaFoldDB" id="A0AAD6TSG1"/>
<name>A0AAD6TSG1_9AGAR</name>
<comment type="caution">
    <text evidence="1">The sequence shown here is derived from an EMBL/GenBank/DDBJ whole genome shotgun (WGS) entry which is preliminary data.</text>
</comment>
<proteinExistence type="predicted"/>
<gene>
    <name evidence="1" type="ORF">B0H15DRAFT_954991</name>
</gene>
<keyword evidence="2" id="KW-1185">Reference proteome</keyword>
<reference evidence="1" key="1">
    <citation type="submission" date="2023-03" db="EMBL/GenBank/DDBJ databases">
        <title>Massive genome expansion in bonnet fungi (Mycena s.s.) driven by repeated elements and novel gene families across ecological guilds.</title>
        <authorList>
            <consortium name="Lawrence Berkeley National Laboratory"/>
            <person name="Harder C.B."/>
            <person name="Miyauchi S."/>
            <person name="Viragh M."/>
            <person name="Kuo A."/>
            <person name="Thoen E."/>
            <person name="Andreopoulos B."/>
            <person name="Lu D."/>
            <person name="Skrede I."/>
            <person name="Drula E."/>
            <person name="Henrissat B."/>
            <person name="Morin E."/>
            <person name="Kohler A."/>
            <person name="Barry K."/>
            <person name="LaButti K."/>
            <person name="Morin E."/>
            <person name="Salamov A."/>
            <person name="Lipzen A."/>
            <person name="Mereny Z."/>
            <person name="Hegedus B."/>
            <person name="Baldrian P."/>
            <person name="Stursova M."/>
            <person name="Weitz H."/>
            <person name="Taylor A."/>
            <person name="Grigoriev I.V."/>
            <person name="Nagy L.G."/>
            <person name="Martin F."/>
            <person name="Kauserud H."/>
        </authorList>
    </citation>
    <scope>NUCLEOTIDE SEQUENCE</scope>
    <source>
        <strain evidence="1">CBHHK173m</strain>
    </source>
</reference>
<sequence length="103" mass="11284">MPRLRNAPAASRARFLDAVARAGFAYGVQHSRGFVRAQCTADAHPCPAQERRHACSLRRRALGCEFALMHSYSGTLAQAGEVSACRARIDTRAFAWCSVRAAY</sequence>
<accession>A0AAD6TSG1</accession>
<evidence type="ECO:0000313" key="2">
    <source>
        <dbReference type="Proteomes" id="UP001222325"/>
    </source>
</evidence>
<dbReference type="Proteomes" id="UP001222325">
    <property type="component" value="Unassembled WGS sequence"/>
</dbReference>
<organism evidence="1 2">
    <name type="scientific">Mycena belliarum</name>
    <dbReference type="NCBI Taxonomy" id="1033014"/>
    <lineage>
        <taxon>Eukaryota</taxon>
        <taxon>Fungi</taxon>
        <taxon>Dikarya</taxon>
        <taxon>Basidiomycota</taxon>
        <taxon>Agaricomycotina</taxon>
        <taxon>Agaricomycetes</taxon>
        <taxon>Agaricomycetidae</taxon>
        <taxon>Agaricales</taxon>
        <taxon>Marasmiineae</taxon>
        <taxon>Mycenaceae</taxon>
        <taxon>Mycena</taxon>
    </lineage>
</organism>
<dbReference type="EMBL" id="JARJCN010000071">
    <property type="protein sequence ID" value="KAJ7077699.1"/>
    <property type="molecule type" value="Genomic_DNA"/>
</dbReference>